<evidence type="ECO:0000256" key="1">
    <source>
        <dbReference type="ARBA" id="ARBA00003818"/>
    </source>
</evidence>
<dbReference type="Pfam" id="PF13523">
    <property type="entry name" value="Acetyltransf_8"/>
    <property type="match status" value="1"/>
</dbReference>
<dbReference type="Proteomes" id="UP001165405">
    <property type="component" value="Unassembled WGS sequence"/>
</dbReference>
<dbReference type="InterPro" id="IPR016181">
    <property type="entry name" value="Acyl_CoA_acyltransferase"/>
</dbReference>
<dbReference type="InterPro" id="IPR019432">
    <property type="entry name" value="Acyltransferase_MbtK/IucB-like"/>
</dbReference>
<keyword evidence="7" id="KW-1185">Reference proteome</keyword>
<sequence>MSGREGRLLKGDRGEEVWRGDFGAAGTVTAHLLDPDGDLDVLHDWVTKPRAVFWGLGDLTREELRETYEFVESLPTHDAYLVRWDGEPVVLLQAYHPEDDPVASAYDVQPGDLGFHFFLGAHGPGAHGPGAHGPGRPATWSVLGPSIIEFLLAGPGTDRLVAEPDARNEKAVARVAELGFELGERVTFESAHGPKDAQLVFLGRARGEAVSAALRGEAARQISAYAK</sequence>
<evidence type="ECO:0000313" key="6">
    <source>
        <dbReference type="EMBL" id="MCF4120859.1"/>
    </source>
</evidence>
<organism evidence="6 7">
    <name type="scientific">Antribacter soli</name>
    <dbReference type="NCBI Taxonomy" id="2910976"/>
    <lineage>
        <taxon>Bacteria</taxon>
        <taxon>Bacillati</taxon>
        <taxon>Actinomycetota</taxon>
        <taxon>Actinomycetes</taxon>
        <taxon>Micrococcales</taxon>
        <taxon>Promicromonosporaceae</taxon>
        <taxon>Antribacter</taxon>
    </lineage>
</organism>
<evidence type="ECO:0000313" key="7">
    <source>
        <dbReference type="Proteomes" id="UP001165405"/>
    </source>
</evidence>
<dbReference type="AlphaFoldDB" id="A0AA41QCE7"/>
<dbReference type="SUPFAM" id="SSF55729">
    <property type="entry name" value="Acyl-CoA N-acyltransferases (Nat)"/>
    <property type="match status" value="1"/>
</dbReference>
<name>A0AA41QCE7_9MICO</name>
<dbReference type="Gene3D" id="3.40.630.30">
    <property type="match status" value="1"/>
</dbReference>
<gene>
    <name evidence="6" type="ORF">L1785_07690</name>
</gene>
<evidence type="ECO:0000259" key="5">
    <source>
        <dbReference type="SMART" id="SM01006"/>
    </source>
</evidence>
<dbReference type="GO" id="GO:0019290">
    <property type="term" value="P:siderophore biosynthetic process"/>
    <property type="evidence" value="ECO:0007669"/>
    <property type="project" value="InterPro"/>
</dbReference>
<evidence type="ECO:0000256" key="2">
    <source>
        <dbReference type="ARBA" id="ARBA00005102"/>
    </source>
</evidence>
<dbReference type="SMART" id="SM01006">
    <property type="entry name" value="AlcB"/>
    <property type="match status" value="1"/>
</dbReference>
<protein>
    <recommendedName>
        <fullName evidence="3">Lysine N-acyltransferase MbtK</fullName>
    </recommendedName>
    <alternativeName>
        <fullName evidence="4">Mycobactin synthase protein K</fullName>
    </alternativeName>
</protein>
<evidence type="ECO:0000256" key="3">
    <source>
        <dbReference type="ARBA" id="ARBA00020586"/>
    </source>
</evidence>
<dbReference type="RefSeq" id="WP_236088629.1">
    <property type="nucleotide sequence ID" value="NZ_JAKGSG010000025.1"/>
</dbReference>
<accession>A0AA41QCE7</accession>
<dbReference type="EMBL" id="JAKGSG010000025">
    <property type="protein sequence ID" value="MCF4120859.1"/>
    <property type="molecule type" value="Genomic_DNA"/>
</dbReference>
<evidence type="ECO:0000256" key="4">
    <source>
        <dbReference type="ARBA" id="ARBA00031122"/>
    </source>
</evidence>
<comment type="caution">
    <text evidence="6">The sequence shown here is derived from an EMBL/GenBank/DDBJ whole genome shotgun (WGS) entry which is preliminary data.</text>
</comment>
<comment type="pathway">
    <text evidence="2">Siderophore biosynthesis; mycobactin biosynthesis.</text>
</comment>
<reference evidence="6" key="1">
    <citation type="submission" date="2022-01" db="EMBL/GenBank/DDBJ databases">
        <title>Antribacter sp. nov., isolated from Guizhou of China.</title>
        <authorList>
            <person name="Chengliang C."/>
            <person name="Ya Z."/>
        </authorList>
    </citation>
    <scope>NUCLEOTIDE SEQUENCE</scope>
    <source>
        <strain evidence="6">KLBMP 9083</strain>
    </source>
</reference>
<comment type="function">
    <text evidence="1">Acyltransferase required for the direct transfer of medium- to long-chain fatty acyl moieties from a carrier protein (MbtL) on to the epsilon-amino group of lysine residue in the mycobactin core.</text>
</comment>
<dbReference type="PANTHER" id="PTHR31438:SF1">
    <property type="entry name" value="LYSINE N-ACYLTRANSFERASE C17G9.06C-RELATED"/>
    <property type="match status" value="1"/>
</dbReference>
<dbReference type="GO" id="GO:0016410">
    <property type="term" value="F:N-acyltransferase activity"/>
    <property type="evidence" value="ECO:0007669"/>
    <property type="project" value="TreeGrafter"/>
</dbReference>
<proteinExistence type="predicted"/>
<dbReference type="PANTHER" id="PTHR31438">
    <property type="entry name" value="LYSINE N-ACYLTRANSFERASE C17G9.06C-RELATED"/>
    <property type="match status" value="1"/>
</dbReference>
<feature type="domain" description="Acyltransferase MbtK/IucB-like conserved" evidence="5">
    <location>
        <begin position="31"/>
        <end position="79"/>
    </location>
</feature>